<keyword evidence="2" id="KW-1185">Reference proteome</keyword>
<sequence>QAEDALRKACERKSLQLQEMGRRECLLKSDVDRAKGQLESFKSQVVQVCTSQASGEAGKTLTAQQVLEKVRQMWEENQQSQAREKCLQEELSSRLLKEKEASESIEVFKKSVCELQ</sequence>
<dbReference type="AlphaFoldDB" id="A0A7L0WS52"/>
<dbReference type="OrthoDB" id="687730at2759"/>
<gene>
    <name evidence="1" type="primary">Fhad1_1</name>
    <name evidence="1" type="ORF">ALELAT_R01744</name>
</gene>
<comment type="caution">
    <text evidence="1">The sequence shown here is derived from an EMBL/GenBank/DDBJ whole genome shotgun (WGS) entry which is preliminary data.</text>
</comment>
<organism evidence="1 2">
    <name type="scientific">Alectura lathami</name>
    <name type="common">Australian brush turkey</name>
    <dbReference type="NCBI Taxonomy" id="81907"/>
    <lineage>
        <taxon>Eukaryota</taxon>
        <taxon>Metazoa</taxon>
        <taxon>Chordata</taxon>
        <taxon>Craniata</taxon>
        <taxon>Vertebrata</taxon>
        <taxon>Euteleostomi</taxon>
        <taxon>Archelosauria</taxon>
        <taxon>Archosauria</taxon>
        <taxon>Dinosauria</taxon>
        <taxon>Saurischia</taxon>
        <taxon>Theropoda</taxon>
        <taxon>Coelurosauria</taxon>
        <taxon>Aves</taxon>
        <taxon>Neognathae</taxon>
        <taxon>Galloanserae</taxon>
        <taxon>Galliformes</taxon>
        <taxon>Megapodiidae</taxon>
        <taxon>Alectura</taxon>
    </lineage>
</organism>
<reference evidence="1 2" key="1">
    <citation type="submission" date="2019-09" db="EMBL/GenBank/DDBJ databases">
        <title>Bird 10,000 Genomes (B10K) Project - Family phase.</title>
        <authorList>
            <person name="Zhang G."/>
        </authorList>
    </citation>
    <scope>NUCLEOTIDE SEQUENCE [LARGE SCALE GENOMIC DNA]</scope>
    <source>
        <strain evidence="1">B10K-DU-001-39</strain>
        <tissue evidence="1">Muscle</tissue>
    </source>
</reference>
<evidence type="ECO:0000313" key="2">
    <source>
        <dbReference type="Proteomes" id="UP000562322"/>
    </source>
</evidence>
<name>A0A7L0WS52_ALELA</name>
<accession>A0A7L0WS52</accession>
<protein>
    <submittedName>
        <fullName evidence="1">FHAD1 protein</fullName>
    </submittedName>
</protein>
<feature type="non-terminal residue" evidence="1">
    <location>
        <position position="1"/>
    </location>
</feature>
<evidence type="ECO:0000313" key="1">
    <source>
        <dbReference type="EMBL" id="NXL94473.1"/>
    </source>
</evidence>
<dbReference type="EMBL" id="VXAV01010770">
    <property type="protein sequence ID" value="NXL94473.1"/>
    <property type="molecule type" value="Genomic_DNA"/>
</dbReference>
<dbReference type="Proteomes" id="UP000562322">
    <property type="component" value="Unassembled WGS sequence"/>
</dbReference>
<feature type="non-terminal residue" evidence="1">
    <location>
        <position position="116"/>
    </location>
</feature>
<proteinExistence type="predicted"/>